<sequence>MNIIPLHADWINPICDLWNQEIGSAFPMREALLRQNTFEDANSYVAGSWLALDDNNTLLGFVLTKKWQETEREMTLGLGGGWISAIVVRTEARGKGIGSRLLALAEDALREAGAEHVYIGRDPWHYIPGIPKDFALAKPWFERRGYECLHEVFDLVNENISEDLIRPQYEGAISRLLDAEDREEMLRFFKRCFPDRWYYEALSYWERSGTGREFIGLFVEEEMIGFCRVNDDKAPLIAQNVYWAPLFSEPLGGIGPLGVDDRFRGKGYGLSLVKEGVFELKSRGMKNLVIDWTDLVDFYAKLGFTKWKGYDLIKKQLL</sequence>
<keyword evidence="3" id="KW-1185">Reference proteome</keyword>
<name>W7YWK3_9BACL</name>
<feature type="domain" description="N-acetyltransferase" evidence="1">
    <location>
        <begin position="172"/>
        <end position="318"/>
    </location>
</feature>
<dbReference type="PANTHER" id="PTHR43072">
    <property type="entry name" value="N-ACETYLTRANSFERASE"/>
    <property type="match status" value="1"/>
</dbReference>
<proteinExistence type="predicted"/>
<dbReference type="EMBL" id="BAVZ01000001">
    <property type="protein sequence ID" value="GAF06729.1"/>
    <property type="molecule type" value="Genomic_DNA"/>
</dbReference>
<dbReference type="AlphaFoldDB" id="W7YWK3"/>
<comment type="caution">
    <text evidence="2">The sequence shown here is derived from an EMBL/GenBank/DDBJ whole genome shotgun (WGS) entry which is preliminary data.</text>
</comment>
<dbReference type="GO" id="GO:0016747">
    <property type="term" value="F:acyltransferase activity, transferring groups other than amino-acyl groups"/>
    <property type="evidence" value="ECO:0007669"/>
    <property type="project" value="InterPro"/>
</dbReference>
<dbReference type="Proteomes" id="UP000019364">
    <property type="component" value="Unassembled WGS sequence"/>
</dbReference>
<dbReference type="STRING" id="1236976.JCM16418_703"/>
<reference evidence="2 3" key="1">
    <citation type="journal article" date="2014" name="Genome Announc.">
        <title>Draft Genome Sequence of Paenibacillus pini JCM 16418T, Isolated from the Rhizosphere of Pine Tree.</title>
        <authorList>
            <person name="Yuki M."/>
            <person name="Oshima K."/>
            <person name="Suda W."/>
            <person name="Oshida Y."/>
            <person name="Kitamura K."/>
            <person name="Iida Y."/>
            <person name="Hattori M."/>
            <person name="Ohkuma M."/>
        </authorList>
    </citation>
    <scope>NUCLEOTIDE SEQUENCE [LARGE SCALE GENOMIC DNA]</scope>
    <source>
        <strain evidence="2 3">JCM 16418</strain>
    </source>
</reference>
<dbReference type="CDD" id="cd04301">
    <property type="entry name" value="NAT_SF"/>
    <property type="match status" value="2"/>
</dbReference>
<evidence type="ECO:0000313" key="2">
    <source>
        <dbReference type="EMBL" id="GAF06729.1"/>
    </source>
</evidence>
<gene>
    <name evidence="2" type="ORF">JCM16418_703</name>
</gene>
<evidence type="ECO:0000259" key="1">
    <source>
        <dbReference type="PROSITE" id="PS51186"/>
    </source>
</evidence>
<dbReference type="InterPro" id="IPR000182">
    <property type="entry name" value="GNAT_dom"/>
</dbReference>
<dbReference type="Pfam" id="PF00583">
    <property type="entry name" value="Acetyltransf_1"/>
    <property type="match status" value="2"/>
</dbReference>
<feature type="domain" description="N-acetyltransferase" evidence="1">
    <location>
        <begin position="1"/>
        <end position="167"/>
    </location>
</feature>
<keyword evidence="2" id="KW-0808">Transferase</keyword>
<protein>
    <submittedName>
        <fullName evidence="2">N-acetyltransferase</fullName>
    </submittedName>
</protein>
<organism evidence="2 3">
    <name type="scientific">Paenibacillus pini JCM 16418</name>
    <dbReference type="NCBI Taxonomy" id="1236976"/>
    <lineage>
        <taxon>Bacteria</taxon>
        <taxon>Bacillati</taxon>
        <taxon>Bacillota</taxon>
        <taxon>Bacilli</taxon>
        <taxon>Bacillales</taxon>
        <taxon>Paenibacillaceae</taxon>
        <taxon>Paenibacillus</taxon>
    </lineage>
</organism>
<accession>W7YWK3</accession>
<dbReference type="SUPFAM" id="SSF55729">
    <property type="entry name" value="Acyl-CoA N-acyltransferases (Nat)"/>
    <property type="match status" value="2"/>
</dbReference>
<dbReference type="InterPro" id="IPR016181">
    <property type="entry name" value="Acyl_CoA_acyltransferase"/>
</dbReference>
<evidence type="ECO:0000313" key="3">
    <source>
        <dbReference type="Proteomes" id="UP000019364"/>
    </source>
</evidence>
<dbReference type="OrthoDB" id="2861902at2"/>
<dbReference type="eggNOG" id="COG3153">
    <property type="taxonomic scope" value="Bacteria"/>
</dbReference>
<dbReference type="Gene3D" id="3.40.630.30">
    <property type="match status" value="2"/>
</dbReference>
<dbReference type="RefSeq" id="WP_036645971.1">
    <property type="nucleotide sequence ID" value="NZ_BAVZ01000001.1"/>
</dbReference>
<dbReference type="eggNOG" id="COG0456">
    <property type="taxonomic scope" value="Bacteria"/>
</dbReference>
<dbReference type="PROSITE" id="PS51186">
    <property type="entry name" value="GNAT"/>
    <property type="match status" value="2"/>
</dbReference>